<accession>A0A1G1YEI3</accession>
<evidence type="ECO:0000313" key="2">
    <source>
        <dbReference type="EMBL" id="OGY50775.1"/>
    </source>
</evidence>
<dbReference type="InterPro" id="IPR014144">
    <property type="entry name" value="LigD_PE_domain"/>
</dbReference>
<dbReference type="Pfam" id="PF13298">
    <property type="entry name" value="LigD_N"/>
    <property type="match status" value="1"/>
</dbReference>
<evidence type="ECO:0000313" key="3">
    <source>
        <dbReference type="Proteomes" id="UP000178501"/>
    </source>
</evidence>
<dbReference type="EMBL" id="MHIK01000053">
    <property type="protein sequence ID" value="OGY50775.1"/>
    <property type="molecule type" value="Genomic_DNA"/>
</dbReference>
<name>A0A1G1YEI3_9BACT</name>
<protein>
    <recommendedName>
        <fullName evidence="1">DNA ligase D 3'-phosphoesterase domain-containing protein</fullName>
    </recommendedName>
</protein>
<organism evidence="2 3">
    <name type="scientific">Candidatus Buchananbacteria bacterium RIFCSPHIGHO2_02_FULL_45_11b</name>
    <dbReference type="NCBI Taxonomy" id="1797541"/>
    <lineage>
        <taxon>Bacteria</taxon>
        <taxon>Candidatus Buchananiibacteriota</taxon>
    </lineage>
</organism>
<dbReference type="AlphaFoldDB" id="A0A1G1YEI3"/>
<dbReference type="Proteomes" id="UP000178501">
    <property type="component" value="Unassembled WGS sequence"/>
</dbReference>
<reference evidence="2 3" key="1">
    <citation type="journal article" date="2016" name="Nat. Commun.">
        <title>Thousands of microbial genomes shed light on interconnected biogeochemical processes in an aquifer system.</title>
        <authorList>
            <person name="Anantharaman K."/>
            <person name="Brown C.T."/>
            <person name="Hug L.A."/>
            <person name="Sharon I."/>
            <person name="Castelle C.J."/>
            <person name="Probst A.J."/>
            <person name="Thomas B.C."/>
            <person name="Singh A."/>
            <person name="Wilkins M.J."/>
            <person name="Karaoz U."/>
            <person name="Brodie E.L."/>
            <person name="Williams K.H."/>
            <person name="Hubbard S.S."/>
            <person name="Banfield J.F."/>
        </authorList>
    </citation>
    <scope>NUCLEOTIDE SEQUENCE [LARGE SCALE GENOMIC DNA]</scope>
</reference>
<sequence>MLLKNYQKKRKFDKTPEPKGAVKIKGKNRFVVHKHQASHLHYDFRLELPARIAAQNVAGGPDKIEKGPVVLKSWAVPKGIPAVAGIKHLAVQVEDHPVDYISFRGIIPKGNYGAGKVEIWDKGKFKLIEFGRTFLKIELSGKKLKGKYILTRFGQGNKNWLVFKMK</sequence>
<proteinExistence type="predicted"/>
<dbReference type="PANTHER" id="PTHR39465">
    <property type="entry name" value="DNA LIGASE D, 3'-PHOSPHOESTERASE DOMAIN"/>
    <property type="match status" value="1"/>
</dbReference>
<dbReference type="PANTHER" id="PTHR39465:SF1">
    <property type="entry name" value="DNA LIGASE D 3'-PHOSPHOESTERASE DOMAIN-CONTAINING PROTEIN"/>
    <property type="match status" value="1"/>
</dbReference>
<feature type="domain" description="DNA ligase D 3'-phosphoesterase" evidence="1">
    <location>
        <begin position="70"/>
        <end position="152"/>
    </location>
</feature>
<evidence type="ECO:0000259" key="1">
    <source>
        <dbReference type="Pfam" id="PF13298"/>
    </source>
</evidence>
<comment type="caution">
    <text evidence="2">The sequence shown here is derived from an EMBL/GenBank/DDBJ whole genome shotgun (WGS) entry which is preliminary data.</text>
</comment>
<gene>
    <name evidence="2" type="ORF">A3J65_00290</name>
</gene>